<gene>
    <name evidence="1" type="ORF">LOK49_LG07G01153</name>
</gene>
<sequence length="153" mass="16973">MAEKAMVVMSSLAVAEGRRRLWRNGDSALMEVIEDGSPKGKEFAVMTYLFCVNLNLTAYSHKLPDSYSSLILVNFPTTNAGSTKRGAVCCFKAGRGCQRLRCRALYYALRFSPSIDNLGKVRTFVSPAFICRINLESSSSYNRIDLTKILNAP</sequence>
<evidence type="ECO:0000313" key="1">
    <source>
        <dbReference type="EMBL" id="KAI8008169.1"/>
    </source>
</evidence>
<protein>
    <submittedName>
        <fullName evidence="1">Uncharacterized protein</fullName>
    </submittedName>
</protein>
<accession>A0ACC0H593</accession>
<comment type="caution">
    <text evidence="1">The sequence shown here is derived from an EMBL/GenBank/DDBJ whole genome shotgun (WGS) entry which is preliminary data.</text>
</comment>
<evidence type="ECO:0000313" key="2">
    <source>
        <dbReference type="Proteomes" id="UP001060215"/>
    </source>
</evidence>
<dbReference type="EMBL" id="CM045764">
    <property type="protein sequence ID" value="KAI8008169.1"/>
    <property type="molecule type" value="Genomic_DNA"/>
</dbReference>
<dbReference type="Proteomes" id="UP001060215">
    <property type="component" value="Chromosome 7"/>
</dbReference>
<proteinExistence type="predicted"/>
<organism evidence="1 2">
    <name type="scientific">Camellia lanceoleosa</name>
    <dbReference type="NCBI Taxonomy" id="1840588"/>
    <lineage>
        <taxon>Eukaryota</taxon>
        <taxon>Viridiplantae</taxon>
        <taxon>Streptophyta</taxon>
        <taxon>Embryophyta</taxon>
        <taxon>Tracheophyta</taxon>
        <taxon>Spermatophyta</taxon>
        <taxon>Magnoliopsida</taxon>
        <taxon>eudicotyledons</taxon>
        <taxon>Gunneridae</taxon>
        <taxon>Pentapetalae</taxon>
        <taxon>asterids</taxon>
        <taxon>Ericales</taxon>
        <taxon>Theaceae</taxon>
        <taxon>Camellia</taxon>
    </lineage>
</organism>
<keyword evidence="2" id="KW-1185">Reference proteome</keyword>
<name>A0ACC0H593_9ERIC</name>
<reference evidence="1 2" key="1">
    <citation type="journal article" date="2022" name="Plant J.">
        <title>Chromosome-level genome of Camellia lanceoleosa provides a valuable resource for understanding genome evolution and self-incompatibility.</title>
        <authorList>
            <person name="Gong W."/>
            <person name="Xiao S."/>
            <person name="Wang L."/>
            <person name="Liao Z."/>
            <person name="Chang Y."/>
            <person name="Mo W."/>
            <person name="Hu G."/>
            <person name="Li W."/>
            <person name="Zhao G."/>
            <person name="Zhu H."/>
            <person name="Hu X."/>
            <person name="Ji K."/>
            <person name="Xiang X."/>
            <person name="Song Q."/>
            <person name="Yuan D."/>
            <person name="Jin S."/>
            <person name="Zhang L."/>
        </authorList>
    </citation>
    <scope>NUCLEOTIDE SEQUENCE [LARGE SCALE GENOMIC DNA]</scope>
    <source>
        <strain evidence="1">SQ_2022a</strain>
    </source>
</reference>